<dbReference type="RefSeq" id="WP_377835193.1">
    <property type="nucleotide sequence ID" value="NZ_JBHRSK010000018.1"/>
</dbReference>
<organism evidence="3 4">
    <name type="scientific">Acidimangrovimonas pyrenivorans</name>
    <dbReference type="NCBI Taxonomy" id="2030798"/>
    <lineage>
        <taxon>Bacteria</taxon>
        <taxon>Pseudomonadati</taxon>
        <taxon>Pseudomonadota</taxon>
        <taxon>Alphaproteobacteria</taxon>
        <taxon>Rhodobacterales</taxon>
        <taxon>Paracoccaceae</taxon>
        <taxon>Acidimangrovimonas</taxon>
    </lineage>
</organism>
<evidence type="ECO:0000313" key="3">
    <source>
        <dbReference type="EMBL" id="MFC2970334.1"/>
    </source>
</evidence>
<dbReference type="Proteomes" id="UP001595443">
    <property type="component" value="Unassembled WGS sequence"/>
</dbReference>
<dbReference type="SUPFAM" id="SSF48208">
    <property type="entry name" value="Six-hairpin glycosidases"/>
    <property type="match status" value="1"/>
</dbReference>
<gene>
    <name evidence="3" type="ORF">ACFOES_19735</name>
</gene>
<evidence type="ECO:0000256" key="1">
    <source>
        <dbReference type="ARBA" id="ARBA00008558"/>
    </source>
</evidence>
<dbReference type="InterPro" id="IPR010819">
    <property type="entry name" value="AGE/CE"/>
</dbReference>
<reference evidence="4" key="1">
    <citation type="journal article" date="2019" name="Int. J. Syst. Evol. Microbiol.">
        <title>The Global Catalogue of Microorganisms (GCM) 10K type strain sequencing project: providing services to taxonomists for standard genome sequencing and annotation.</title>
        <authorList>
            <consortium name="The Broad Institute Genomics Platform"/>
            <consortium name="The Broad Institute Genome Sequencing Center for Infectious Disease"/>
            <person name="Wu L."/>
            <person name="Ma J."/>
        </authorList>
    </citation>
    <scope>NUCLEOTIDE SEQUENCE [LARGE SCALE GENOMIC DNA]</scope>
    <source>
        <strain evidence="4">KCTC 62192</strain>
    </source>
</reference>
<dbReference type="Pfam" id="PF07221">
    <property type="entry name" value="GlcNAc_2-epim"/>
    <property type="match status" value="1"/>
</dbReference>
<dbReference type="Gene3D" id="1.50.10.10">
    <property type="match status" value="1"/>
</dbReference>
<protein>
    <submittedName>
        <fullName evidence="3">AGE family epimerase/isomerase</fullName>
    </submittedName>
</protein>
<evidence type="ECO:0000256" key="2">
    <source>
        <dbReference type="ARBA" id="ARBA00023235"/>
    </source>
</evidence>
<keyword evidence="2" id="KW-0413">Isomerase</keyword>
<accession>A0ABV7ALM7</accession>
<name>A0ABV7ALM7_9RHOB</name>
<keyword evidence="4" id="KW-1185">Reference proteome</keyword>
<comment type="caution">
    <text evidence="3">The sequence shown here is derived from an EMBL/GenBank/DDBJ whole genome shotgun (WGS) entry which is preliminary data.</text>
</comment>
<dbReference type="EMBL" id="JBHRSK010000018">
    <property type="protein sequence ID" value="MFC2970334.1"/>
    <property type="molecule type" value="Genomic_DNA"/>
</dbReference>
<evidence type="ECO:0000313" key="4">
    <source>
        <dbReference type="Proteomes" id="UP001595443"/>
    </source>
</evidence>
<dbReference type="PANTHER" id="PTHR15108">
    <property type="entry name" value="N-ACYLGLUCOSAMINE-2-EPIMERASE"/>
    <property type="match status" value="1"/>
</dbReference>
<proteinExistence type="inferred from homology"/>
<sequence length="389" mass="42656">MSDARAALTRYARWMLDEALPFWASTGVDGAQGFVEALELDGSPRRTGFKRVRVHARQVYVFSHAHLLGVPGALAAANNGAEFLLRHGWGPQGGWVVKMGESGGHVDTELDLYDQAFVLLAMAWWHRASGDPRALEAAQRTLDKIDADFARPDGRGYLSRLPDRGEALQNPHMHLLEALLAHYPLASTPANARRIEALRRHFSAHLLDAETGTLGEYFAMDWTPEPGPRGDTVEPGHHYEWVWLLGLAERLGFGAAAPEAERLFAFAEAHGLTETGLIHDELARDGTQRSARHRSWPQTERLKALALRGEESGAPDLDAIATALTALMDHYLAPAPPGTWIDHVDATGAPCVDKIPASTLYHLFLAYAELTRVAPALFGDDFKPVDLVP</sequence>
<comment type="similarity">
    <text evidence="1">Belongs to the N-acylglucosamine 2-epimerase family.</text>
</comment>
<dbReference type="InterPro" id="IPR012341">
    <property type="entry name" value="6hp_glycosidase-like_sf"/>
</dbReference>
<dbReference type="InterPro" id="IPR008928">
    <property type="entry name" value="6-hairpin_glycosidase_sf"/>
</dbReference>